<dbReference type="PANTHER" id="PTHR12286">
    <property type="entry name" value="SACCHAROPINE DEHYDROGENASE-LIKE OXIDOREDUCTASE"/>
    <property type="match status" value="1"/>
</dbReference>
<dbReference type="GO" id="GO:0005811">
    <property type="term" value="C:lipid droplet"/>
    <property type="evidence" value="ECO:0007669"/>
    <property type="project" value="TreeGrafter"/>
</dbReference>
<comment type="caution">
    <text evidence="4">The sequence shown here is derived from an EMBL/GenBank/DDBJ whole genome shotgun (WGS) entry which is preliminary data.</text>
</comment>
<dbReference type="Gene3D" id="3.40.50.720">
    <property type="entry name" value="NAD(P)-binding Rossmann-like Domain"/>
    <property type="match status" value="1"/>
</dbReference>
<keyword evidence="5" id="KW-1185">Reference proteome</keyword>
<dbReference type="InterPro" id="IPR051276">
    <property type="entry name" value="Saccharopine_DH-like_oxidrdct"/>
</dbReference>
<dbReference type="OrthoDB" id="10268090at2759"/>
<dbReference type="InterPro" id="IPR005097">
    <property type="entry name" value="Sacchrp_dh_NADP-bd"/>
</dbReference>
<keyword evidence="2" id="KW-0812">Transmembrane</keyword>
<dbReference type="InterPro" id="IPR036291">
    <property type="entry name" value="NAD(P)-bd_dom_sf"/>
</dbReference>
<dbReference type="GO" id="GO:0005739">
    <property type="term" value="C:mitochondrion"/>
    <property type="evidence" value="ECO:0007669"/>
    <property type="project" value="TreeGrafter"/>
</dbReference>
<feature type="transmembrane region" description="Helical" evidence="2">
    <location>
        <begin position="256"/>
        <end position="276"/>
    </location>
</feature>
<feature type="domain" description="Saccharopine dehydrogenase NADP binding" evidence="3">
    <location>
        <begin position="7"/>
        <end position="133"/>
    </location>
</feature>
<accession>A0A0N1HYN7</accession>
<name>A0A0N1HYN7_LEPSE</name>
<dbReference type="PANTHER" id="PTHR12286:SF5">
    <property type="entry name" value="SACCHAROPINE DEHYDROGENASE-LIKE OXIDOREDUCTASE"/>
    <property type="match status" value="1"/>
</dbReference>
<sequence>MSSKLDIIVLGATGFTGRLTCRYLLRKPELKGRWGMGGRSQAKLDALKKEIGAVDVPTFVADATIPSTLDAACAKTKCVIACSGPYTLVGMPVVEACMRNGTHYVDTTGEFNFVRQVIEKYHDEAIKKKITVVPCCGFAAVPPDMGNYTVHREAGEEVKVVKGYIDLCAAGVSNGTVNSVATAIENMTKEDFSPLSLVAKDGVQPTATPVHRGIWYENRRLIGYTIGAGADERIVRRSNSLLRSSAVYVESTQGPFLRVLGSTLVFYAVGIVLSIGPLRRWLINRYFTGTSVGPTDHSMSHSSFHCNFVGETVSGKRVETTLSGKDDCYSATATFLVESALSLLALEGKKKLKSGVLTPASAFGDELVRRLRDSGITIDTVVSGGSSSAKKVQ</sequence>
<evidence type="ECO:0000256" key="1">
    <source>
        <dbReference type="ARBA" id="ARBA00038048"/>
    </source>
</evidence>
<evidence type="ECO:0000313" key="5">
    <source>
        <dbReference type="Proteomes" id="UP000038009"/>
    </source>
</evidence>
<comment type="similarity">
    <text evidence="1">Belongs to the saccharopine dehydrogenase family.</text>
</comment>
<dbReference type="Proteomes" id="UP000038009">
    <property type="component" value="Unassembled WGS sequence"/>
</dbReference>
<dbReference type="VEuPathDB" id="TriTrypDB:Lsey_0487_0030"/>
<keyword evidence="2" id="KW-0472">Membrane</keyword>
<organism evidence="4 5">
    <name type="scientific">Leptomonas seymouri</name>
    <dbReference type="NCBI Taxonomy" id="5684"/>
    <lineage>
        <taxon>Eukaryota</taxon>
        <taxon>Discoba</taxon>
        <taxon>Euglenozoa</taxon>
        <taxon>Kinetoplastea</taxon>
        <taxon>Metakinetoplastina</taxon>
        <taxon>Trypanosomatida</taxon>
        <taxon>Trypanosomatidae</taxon>
        <taxon>Leishmaniinae</taxon>
        <taxon>Leptomonas</taxon>
    </lineage>
</organism>
<dbReference type="AlphaFoldDB" id="A0A0N1HYN7"/>
<gene>
    <name evidence="4" type="ORF">ABL78_8066</name>
</gene>
<proteinExistence type="inferred from homology"/>
<protein>
    <recommendedName>
        <fullName evidence="3">Saccharopine dehydrogenase NADP binding domain-containing protein</fullName>
    </recommendedName>
</protein>
<dbReference type="GO" id="GO:0009247">
    <property type="term" value="P:glycolipid biosynthetic process"/>
    <property type="evidence" value="ECO:0007669"/>
    <property type="project" value="TreeGrafter"/>
</dbReference>
<dbReference type="EMBL" id="LJSK01000487">
    <property type="protein sequence ID" value="KPI82921.1"/>
    <property type="molecule type" value="Genomic_DNA"/>
</dbReference>
<dbReference type="SUPFAM" id="SSF51735">
    <property type="entry name" value="NAD(P)-binding Rossmann-fold domains"/>
    <property type="match status" value="1"/>
</dbReference>
<reference evidence="4 5" key="1">
    <citation type="journal article" date="2015" name="PLoS Pathog.">
        <title>Leptomonas seymouri: Adaptations to the Dixenous Life Cycle Analyzed by Genome Sequencing, Transcriptome Profiling and Co-infection with Leishmania donovani.</title>
        <authorList>
            <person name="Kraeva N."/>
            <person name="Butenko A."/>
            <person name="Hlavacova J."/>
            <person name="Kostygov A."/>
            <person name="Myskova J."/>
            <person name="Grybchuk D."/>
            <person name="Lestinova T."/>
            <person name="Votypka J."/>
            <person name="Volf P."/>
            <person name="Opperdoes F."/>
            <person name="Flegontov P."/>
            <person name="Lukes J."/>
            <person name="Yurchenko V."/>
        </authorList>
    </citation>
    <scope>NUCLEOTIDE SEQUENCE [LARGE SCALE GENOMIC DNA]</scope>
    <source>
        <strain evidence="4 5">ATCC 30220</strain>
    </source>
</reference>
<dbReference type="GO" id="GO:0005886">
    <property type="term" value="C:plasma membrane"/>
    <property type="evidence" value="ECO:0007669"/>
    <property type="project" value="TreeGrafter"/>
</dbReference>
<evidence type="ECO:0000259" key="3">
    <source>
        <dbReference type="Pfam" id="PF03435"/>
    </source>
</evidence>
<keyword evidence="2" id="KW-1133">Transmembrane helix</keyword>
<evidence type="ECO:0000313" key="4">
    <source>
        <dbReference type="EMBL" id="KPI82921.1"/>
    </source>
</evidence>
<evidence type="ECO:0000256" key="2">
    <source>
        <dbReference type="SAM" id="Phobius"/>
    </source>
</evidence>
<dbReference type="OMA" id="MQLRYHD"/>
<dbReference type="Pfam" id="PF03435">
    <property type="entry name" value="Sacchrp_dh_NADP"/>
    <property type="match status" value="1"/>
</dbReference>